<dbReference type="PANTHER" id="PTHR16943:SF8">
    <property type="entry name" value="2-METHYLCITRATE DEHYDRATASE"/>
    <property type="match status" value="1"/>
</dbReference>
<dbReference type="InterPro" id="IPR042188">
    <property type="entry name" value="MmgE/PrpD_sf_2"/>
</dbReference>
<name>A0ABS9MQC3_9BURK</name>
<accession>A0ABS9MQC3</accession>
<protein>
    <submittedName>
        <fullName evidence="4">MmgE/PrpD family protein</fullName>
    </submittedName>
</protein>
<dbReference type="Pfam" id="PF19305">
    <property type="entry name" value="MmgE_PrpD_C"/>
    <property type="match status" value="1"/>
</dbReference>
<dbReference type="SUPFAM" id="SSF103378">
    <property type="entry name" value="2-methylcitrate dehydratase PrpD"/>
    <property type="match status" value="1"/>
</dbReference>
<evidence type="ECO:0000259" key="3">
    <source>
        <dbReference type="Pfam" id="PF19305"/>
    </source>
</evidence>
<dbReference type="InterPro" id="IPR042183">
    <property type="entry name" value="MmgE/PrpD_sf_1"/>
</dbReference>
<dbReference type="InterPro" id="IPR045337">
    <property type="entry name" value="MmgE_PrpD_C"/>
</dbReference>
<dbReference type="Gene3D" id="3.30.1330.120">
    <property type="entry name" value="2-methylcitrate dehydratase PrpD"/>
    <property type="match status" value="1"/>
</dbReference>
<dbReference type="EMBL" id="JAKNCT010000005">
    <property type="protein sequence ID" value="MCG5030819.1"/>
    <property type="molecule type" value="Genomic_DNA"/>
</dbReference>
<sequence length="457" mass="49383">MEEKFSPSQACAAFAAGLRYEDIPDKVLDLIKRDLLDWAGCAIKGSRDRSSQPIRSVKTLLGGAPQAGVFGDPALTDMRTAATENGYFGHIFEMDDVDRESISHPATVVMPPALAAAQYLGRSGRDILTAIVAGFEVMLRIGAAVTPAHYKIFHTTSTTGVFGAAASAGRILKLPPERMLWALGNAGTLACGLWQFNPDGAMSKFIHAGGAAGNGLWVALLAQNGFSGASHILEGPQGFFAGFARQEVNMDLFRDFGKRWRAGTVSFKPYPCCRHTHSAIDAALEIRRQLLQQPGDRIARLTARTYGTALSIAGKTCPKTGRDAKFSLSYCIASAILRGTPAEASFSQQATQDPELRALLERITVIDDPKLDACVPHNWPSRIEAVTESGRELTAQVQAPKGDPENEISWAECETKFRTMTLDILTDKQQDAVIAYAKGFDGVADFSRENLFRLANG</sequence>
<feature type="domain" description="MmgE/PrpD C-terminal" evidence="3">
    <location>
        <begin position="270"/>
        <end position="432"/>
    </location>
</feature>
<comment type="caution">
    <text evidence="4">The sequence shown here is derived from an EMBL/GenBank/DDBJ whole genome shotgun (WGS) entry which is preliminary data.</text>
</comment>
<feature type="domain" description="MmgE/PrpD N-terminal" evidence="2">
    <location>
        <begin position="11"/>
        <end position="246"/>
    </location>
</feature>
<evidence type="ECO:0000313" key="4">
    <source>
        <dbReference type="EMBL" id="MCG5030819.1"/>
    </source>
</evidence>
<dbReference type="RefSeq" id="WP_237978475.1">
    <property type="nucleotide sequence ID" value="NZ_JAKNCT010000005.1"/>
</dbReference>
<proteinExistence type="inferred from homology"/>
<comment type="similarity">
    <text evidence="1">Belongs to the PrpD family.</text>
</comment>
<reference evidence="4 5" key="1">
    <citation type="submission" date="2022-02" db="EMBL/GenBank/DDBJ databases">
        <title>Mesosutterella porci, a novel member of the family Sutterellaceae from pig feces.</title>
        <authorList>
            <person name="Wylensek D."/>
            <person name="Clavel T."/>
        </authorList>
    </citation>
    <scope>NUCLEOTIDE SEQUENCE [LARGE SCALE GENOMIC DNA]</scope>
    <source>
        <strain evidence="5">oilRF-744-wt-GAM-9</strain>
    </source>
</reference>
<evidence type="ECO:0000256" key="1">
    <source>
        <dbReference type="ARBA" id="ARBA00006174"/>
    </source>
</evidence>
<dbReference type="PANTHER" id="PTHR16943">
    <property type="entry name" value="2-METHYLCITRATE DEHYDRATASE-RELATED"/>
    <property type="match status" value="1"/>
</dbReference>
<organism evidence="4 5">
    <name type="scientific">Mesosutterella porci</name>
    <dbReference type="NCBI Taxonomy" id="2915351"/>
    <lineage>
        <taxon>Bacteria</taxon>
        <taxon>Pseudomonadati</taxon>
        <taxon>Pseudomonadota</taxon>
        <taxon>Betaproteobacteria</taxon>
        <taxon>Burkholderiales</taxon>
        <taxon>Sutterellaceae</taxon>
        <taxon>Mesosutterella</taxon>
    </lineage>
</organism>
<dbReference type="InterPro" id="IPR045336">
    <property type="entry name" value="MmgE_PrpD_N"/>
</dbReference>
<dbReference type="Proteomes" id="UP001297600">
    <property type="component" value="Unassembled WGS sequence"/>
</dbReference>
<dbReference type="InterPro" id="IPR005656">
    <property type="entry name" value="MmgE_PrpD"/>
</dbReference>
<evidence type="ECO:0000313" key="5">
    <source>
        <dbReference type="Proteomes" id="UP001297600"/>
    </source>
</evidence>
<dbReference type="InterPro" id="IPR036148">
    <property type="entry name" value="MmgE/PrpD_sf"/>
</dbReference>
<evidence type="ECO:0000259" key="2">
    <source>
        <dbReference type="Pfam" id="PF03972"/>
    </source>
</evidence>
<dbReference type="Pfam" id="PF03972">
    <property type="entry name" value="MmgE_PrpD_N"/>
    <property type="match status" value="1"/>
</dbReference>
<gene>
    <name evidence="4" type="ORF">MAF45_05080</name>
</gene>
<dbReference type="Gene3D" id="1.10.4100.10">
    <property type="entry name" value="2-methylcitrate dehydratase PrpD"/>
    <property type="match status" value="1"/>
</dbReference>
<keyword evidence="5" id="KW-1185">Reference proteome</keyword>